<proteinExistence type="predicted"/>
<feature type="compositionally biased region" description="Basic residues" evidence="1">
    <location>
        <begin position="252"/>
        <end position="265"/>
    </location>
</feature>
<reference evidence="2" key="1">
    <citation type="submission" date="2019-04" db="EMBL/GenBank/DDBJ databases">
        <title>Evolution of Biomass-Degrading Anaerobic Consortia Revealed by Metagenomics.</title>
        <authorList>
            <person name="Peng X."/>
        </authorList>
    </citation>
    <scope>NUCLEOTIDE SEQUENCE</scope>
    <source>
        <strain evidence="2">SIG240</strain>
    </source>
</reference>
<evidence type="ECO:0000313" key="3">
    <source>
        <dbReference type="Proteomes" id="UP000761380"/>
    </source>
</evidence>
<organism evidence="2 3">
    <name type="scientific">Selenomonas ruminantium</name>
    <dbReference type="NCBI Taxonomy" id="971"/>
    <lineage>
        <taxon>Bacteria</taxon>
        <taxon>Bacillati</taxon>
        <taxon>Bacillota</taxon>
        <taxon>Negativicutes</taxon>
        <taxon>Selenomonadales</taxon>
        <taxon>Selenomonadaceae</taxon>
        <taxon>Selenomonas</taxon>
    </lineage>
</organism>
<name>A0A927ZUI4_SELRU</name>
<dbReference type="EMBL" id="SVBY01000026">
    <property type="protein sequence ID" value="MBE6092510.1"/>
    <property type="molecule type" value="Genomic_DNA"/>
</dbReference>
<protein>
    <submittedName>
        <fullName evidence="2">Uncharacterized protein</fullName>
    </submittedName>
</protein>
<comment type="caution">
    <text evidence="2">The sequence shown here is derived from an EMBL/GenBank/DDBJ whole genome shotgun (WGS) entry which is preliminary data.</text>
</comment>
<evidence type="ECO:0000313" key="2">
    <source>
        <dbReference type="EMBL" id="MBE6092510.1"/>
    </source>
</evidence>
<feature type="region of interest" description="Disordered" evidence="1">
    <location>
        <begin position="243"/>
        <end position="265"/>
    </location>
</feature>
<accession>A0A927ZUI4</accession>
<sequence length="265" mass="31208">MIIAWCMEVMHPYNIDVVYGELTDEQFDLTDMTAELAVRDATFSIEDFMKELGKLYDTARFYTALKDICDGNSDYTYDMYDEEKRFTGLPYLERYKHSIPEVPDIDVSSAKGDLLKEMQLYSKYQEEHPTEEPPEGEYATEPFDDYERLRDLLMECVPDFRLRLKLSPKTGRMVFSVDVESVFDIAWLSLARMMTDDPVEEHRAGNHDGMVGVMMCCRHCGDYFIRRNNRQEYCDKEECQKARNAKNQREFRNRKRMAKAGKKGR</sequence>
<dbReference type="Proteomes" id="UP000761380">
    <property type="component" value="Unassembled WGS sequence"/>
</dbReference>
<dbReference type="AlphaFoldDB" id="A0A927ZUI4"/>
<gene>
    <name evidence="2" type="ORF">E7201_04975</name>
</gene>
<evidence type="ECO:0000256" key="1">
    <source>
        <dbReference type="SAM" id="MobiDB-lite"/>
    </source>
</evidence>